<organism evidence="2 3">
    <name type="scientific">Legionella worsleiensis</name>
    <dbReference type="NCBI Taxonomy" id="45076"/>
    <lineage>
        <taxon>Bacteria</taxon>
        <taxon>Pseudomonadati</taxon>
        <taxon>Pseudomonadota</taxon>
        <taxon>Gammaproteobacteria</taxon>
        <taxon>Legionellales</taxon>
        <taxon>Legionellaceae</taxon>
        <taxon>Legionella</taxon>
    </lineage>
</organism>
<feature type="transmembrane region" description="Helical" evidence="1">
    <location>
        <begin position="34"/>
        <end position="50"/>
    </location>
</feature>
<sequence>MVINYPLMIENIIKNIYDALFLSECPGSITLRSITRYVLYGYITLIVIFIEK</sequence>
<keyword evidence="1" id="KW-1133">Transmembrane helix</keyword>
<evidence type="ECO:0000256" key="1">
    <source>
        <dbReference type="SAM" id="Phobius"/>
    </source>
</evidence>
<proteinExistence type="predicted"/>
<name>A0A0W1A3Q1_9GAMM</name>
<dbReference type="AlphaFoldDB" id="A0A0W1A3Q1"/>
<keyword evidence="3" id="KW-1185">Reference proteome</keyword>
<reference evidence="2 3" key="1">
    <citation type="submission" date="2015-11" db="EMBL/GenBank/DDBJ databases">
        <title>Genomic analysis of 38 Legionella species identifies large and diverse effector repertoires.</title>
        <authorList>
            <person name="Burstein D."/>
            <person name="Amaro F."/>
            <person name="Zusman T."/>
            <person name="Lifshitz Z."/>
            <person name="Cohen O."/>
            <person name="Gilbert J.A."/>
            <person name="Pupko T."/>
            <person name="Shuman H.A."/>
            <person name="Segal G."/>
        </authorList>
    </citation>
    <scope>NUCLEOTIDE SEQUENCE [LARGE SCALE GENOMIC DNA]</scope>
    <source>
        <strain evidence="2 3">ATCC 49508</strain>
    </source>
</reference>
<evidence type="ECO:0000313" key="3">
    <source>
        <dbReference type="Proteomes" id="UP000054662"/>
    </source>
</evidence>
<protein>
    <submittedName>
        <fullName evidence="2">Uncharacterized protein</fullName>
    </submittedName>
</protein>
<accession>A0A0W1A3Q1</accession>
<dbReference type="STRING" id="45076.Lwor_2390"/>
<dbReference type="PATRIC" id="fig|45076.6.peg.2631"/>
<dbReference type="Proteomes" id="UP000054662">
    <property type="component" value="Unassembled WGS sequence"/>
</dbReference>
<comment type="caution">
    <text evidence="2">The sequence shown here is derived from an EMBL/GenBank/DDBJ whole genome shotgun (WGS) entry which is preliminary data.</text>
</comment>
<dbReference type="EMBL" id="LNZC01000031">
    <property type="protein sequence ID" value="KTD75824.1"/>
    <property type="molecule type" value="Genomic_DNA"/>
</dbReference>
<keyword evidence="1" id="KW-0472">Membrane</keyword>
<keyword evidence="1" id="KW-0812">Transmembrane</keyword>
<evidence type="ECO:0000313" key="2">
    <source>
        <dbReference type="EMBL" id="KTD75824.1"/>
    </source>
</evidence>
<gene>
    <name evidence="2" type="ORF">Lwor_2390</name>
</gene>